<gene>
    <name evidence="10" type="primary">fldZ</name>
    <name evidence="10" type="ORF">OXPF_31990</name>
</gene>
<comment type="caution">
    <text evidence="10">The sequence shown here is derived from an EMBL/GenBank/DDBJ whole genome shotgun (WGS) entry which is preliminary data.</text>
</comment>
<proteinExistence type="predicted"/>
<dbReference type="EC" id="1.3.1.31" evidence="10"/>
<evidence type="ECO:0000259" key="9">
    <source>
        <dbReference type="Pfam" id="PF00724"/>
    </source>
</evidence>
<evidence type="ECO:0000256" key="3">
    <source>
        <dbReference type="ARBA" id="ARBA00022630"/>
    </source>
</evidence>
<evidence type="ECO:0000256" key="7">
    <source>
        <dbReference type="ARBA" id="ARBA00023004"/>
    </source>
</evidence>
<dbReference type="GO" id="GO:0046872">
    <property type="term" value="F:metal ion binding"/>
    <property type="evidence" value="ECO:0007669"/>
    <property type="project" value="UniProtKB-KW"/>
</dbReference>
<comment type="cofactor">
    <cofactor evidence="2">
        <name>[4Fe-4S] cluster</name>
        <dbReference type="ChEBI" id="CHEBI:49883"/>
    </cofactor>
</comment>
<evidence type="ECO:0000256" key="2">
    <source>
        <dbReference type="ARBA" id="ARBA00001966"/>
    </source>
</evidence>
<keyword evidence="4" id="KW-0288">FMN</keyword>
<evidence type="ECO:0000256" key="4">
    <source>
        <dbReference type="ARBA" id="ARBA00022643"/>
    </source>
</evidence>
<dbReference type="Gene3D" id="3.20.20.70">
    <property type="entry name" value="Aldolase class I"/>
    <property type="match status" value="1"/>
</dbReference>
<evidence type="ECO:0000256" key="5">
    <source>
        <dbReference type="ARBA" id="ARBA00022723"/>
    </source>
</evidence>
<organism evidence="10 11">
    <name type="scientific">Oxobacter pfennigii</name>
    <dbReference type="NCBI Taxonomy" id="36849"/>
    <lineage>
        <taxon>Bacteria</taxon>
        <taxon>Bacillati</taxon>
        <taxon>Bacillota</taxon>
        <taxon>Clostridia</taxon>
        <taxon>Eubacteriales</taxon>
        <taxon>Clostridiaceae</taxon>
        <taxon>Oxobacter</taxon>
    </lineage>
</organism>
<keyword evidence="6 10" id="KW-0560">Oxidoreductase</keyword>
<dbReference type="PANTHER" id="PTHR42917:SF2">
    <property type="entry name" value="2,4-DIENOYL-COA REDUCTASE [(2E)-ENOYL-COA-PRODUCING]"/>
    <property type="match status" value="1"/>
</dbReference>
<name>A0A0P8W5H6_9CLOT</name>
<keyword evidence="8" id="KW-0411">Iron-sulfur</keyword>
<accession>A0A0P8W5H6</accession>
<keyword evidence="5" id="KW-0479">Metal-binding</keyword>
<dbReference type="SUPFAM" id="SSF51395">
    <property type="entry name" value="FMN-linked oxidoreductases"/>
    <property type="match status" value="1"/>
</dbReference>
<dbReference type="Pfam" id="PF00724">
    <property type="entry name" value="Oxidored_FMN"/>
    <property type="match status" value="1"/>
</dbReference>
<protein>
    <submittedName>
        <fullName evidence="10">2-enoate reductase FldZ</fullName>
        <ecNumber evidence="10">1.3.1.31</ecNumber>
    </submittedName>
</protein>
<dbReference type="InterPro" id="IPR051793">
    <property type="entry name" value="NADH:flavin_oxidoreductase"/>
</dbReference>
<dbReference type="GO" id="GO:0051536">
    <property type="term" value="F:iron-sulfur cluster binding"/>
    <property type="evidence" value="ECO:0007669"/>
    <property type="project" value="UniProtKB-KW"/>
</dbReference>
<evidence type="ECO:0000256" key="8">
    <source>
        <dbReference type="ARBA" id="ARBA00023014"/>
    </source>
</evidence>
<feature type="domain" description="NADH:flavin oxidoreductase/NADH oxidase N-terminal" evidence="9">
    <location>
        <begin position="7"/>
        <end position="107"/>
    </location>
</feature>
<dbReference type="InterPro" id="IPR013785">
    <property type="entry name" value="Aldolase_TIM"/>
</dbReference>
<keyword evidence="7" id="KW-0408">Iron</keyword>
<dbReference type="AlphaFoldDB" id="A0A0P8W5H6"/>
<dbReference type="PANTHER" id="PTHR42917">
    <property type="entry name" value="2,4-DIENOYL-COA REDUCTASE"/>
    <property type="match status" value="1"/>
</dbReference>
<reference evidence="10 11" key="1">
    <citation type="submission" date="2015-09" db="EMBL/GenBank/DDBJ databases">
        <title>Genome sequence of Oxobacter pfennigii DSM 3222.</title>
        <authorList>
            <person name="Poehlein A."/>
            <person name="Bengelsdorf F.R."/>
            <person name="Schiel-Bengelsdorf B."/>
            <person name="Duerre P."/>
            <person name="Daniel R."/>
        </authorList>
    </citation>
    <scope>NUCLEOTIDE SEQUENCE [LARGE SCALE GENOMIC DNA]</scope>
    <source>
        <strain evidence="10 11">DSM 3222</strain>
    </source>
</reference>
<comment type="cofactor">
    <cofactor evidence="1">
        <name>FMN</name>
        <dbReference type="ChEBI" id="CHEBI:58210"/>
    </cofactor>
</comment>
<evidence type="ECO:0000256" key="6">
    <source>
        <dbReference type="ARBA" id="ARBA00023002"/>
    </source>
</evidence>
<dbReference type="InterPro" id="IPR001155">
    <property type="entry name" value="OxRdtase_FMN_N"/>
</dbReference>
<sequence length="128" mass="13888">MELSGVSAVLDENTFDQFLKIADDIHANGGKVCTQIVPGYGAISTDSKRYDVPVSASAIPSIYLPSIICHEITIDEIREIQDGFRKTVKLVKKAGVDAIQIHAYGGYCRKPRKIADAVLEGRKAVLAL</sequence>
<keyword evidence="11" id="KW-1185">Reference proteome</keyword>
<dbReference type="EMBL" id="LKET01000041">
    <property type="protein sequence ID" value="KPU43185.1"/>
    <property type="molecule type" value="Genomic_DNA"/>
</dbReference>
<evidence type="ECO:0000313" key="11">
    <source>
        <dbReference type="Proteomes" id="UP000050326"/>
    </source>
</evidence>
<evidence type="ECO:0000256" key="1">
    <source>
        <dbReference type="ARBA" id="ARBA00001917"/>
    </source>
</evidence>
<dbReference type="GO" id="GO:0047540">
    <property type="term" value="F:2-enoate reductase activity"/>
    <property type="evidence" value="ECO:0007669"/>
    <property type="project" value="UniProtKB-EC"/>
</dbReference>
<keyword evidence="3" id="KW-0285">Flavoprotein</keyword>
<evidence type="ECO:0000313" key="10">
    <source>
        <dbReference type="EMBL" id="KPU43185.1"/>
    </source>
</evidence>
<dbReference type="GO" id="GO:0010181">
    <property type="term" value="F:FMN binding"/>
    <property type="evidence" value="ECO:0007669"/>
    <property type="project" value="InterPro"/>
</dbReference>
<dbReference type="STRING" id="36849.OXPF_31990"/>
<dbReference type="Proteomes" id="UP000050326">
    <property type="component" value="Unassembled WGS sequence"/>
</dbReference>